<gene>
    <name evidence="2" type="ORF">AAIG11_13330</name>
</gene>
<dbReference type="Proteomes" id="UP001407405">
    <property type="component" value="Unassembled WGS sequence"/>
</dbReference>
<organism evidence="2 3">
    <name type="scientific">Anoxynatronum sibiricum</name>
    <dbReference type="NCBI Taxonomy" id="210623"/>
    <lineage>
        <taxon>Bacteria</taxon>
        <taxon>Bacillati</taxon>
        <taxon>Bacillota</taxon>
        <taxon>Clostridia</taxon>
        <taxon>Eubacteriales</taxon>
        <taxon>Clostridiaceae</taxon>
        <taxon>Anoxynatronum</taxon>
    </lineage>
</organism>
<evidence type="ECO:0000313" key="2">
    <source>
        <dbReference type="EMBL" id="MEN1761469.1"/>
    </source>
</evidence>
<dbReference type="RefSeq" id="WP_343186758.1">
    <property type="nucleotide sequence ID" value="NZ_JBCITM010000016.1"/>
</dbReference>
<reference evidence="2 3" key="1">
    <citation type="submission" date="2024-04" db="EMBL/GenBank/DDBJ databases">
        <title>Genome sequencing and metabolic network reconstruction of aminoacids and betaine degradation by Anoxynatronum sibiricum.</title>
        <authorList>
            <person name="Detkova E.N."/>
            <person name="Boltjanskaja Y.V."/>
            <person name="Mardanov A.V."/>
            <person name="Kevbrin V."/>
        </authorList>
    </citation>
    <scope>NUCLEOTIDE SEQUENCE [LARGE SCALE GENOMIC DNA]</scope>
    <source>
        <strain evidence="2 3">Z-7981</strain>
    </source>
</reference>
<protein>
    <submittedName>
        <fullName evidence="2">Uncharacterized protein</fullName>
    </submittedName>
</protein>
<feature type="region of interest" description="Disordered" evidence="1">
    <location>
        <begin position="1"/>
        <end position="24"/>
    </location>
</feature>
<name>A0ABU9VWC2_9CLOT</name>
<keyword evidence="3" id="KW-1185">Reference proteome</keyword>
<sequence>MNHARLKRLEQTFSGTHKGPVSYTEYSKAHSRQIELYIRLLCHLDGEPMPPVDLEQQAKDRETMLTFRKYNPSKHEGWQPKTDIFDKYLHKDRDTPEERRKDELAEKYLITLV</sequence>
<evidence type="ECO:0000256" key="1">
    <source>
        <dbReference type="SAM" id="MobiDB-lite"/>
    </source>
</evidence>
<accession>A0ABU9VWC2</accession>
<proteinExistence type="predicted"/>
<dbReference type="EMBL" id="JBCITM010000016">
    <property type="protein sequence ID" value="MEN1761469.1"/>
    <property type="molecule type" value="Genomic_DNA"/>
</dbReference>
<comment type="caution">
    <text evidence="2">The sequence shown here is derived from an EMBL/GenBank/DDBJ whole genome shotgun (WGS) entry which is preliminary data.</text>
</comment>
<evidence type="ECO:0000313" key="3">
    <source>
        <dbReference type="Proteomes" id="UP001407405"/>
    </source>
</evidence>